<evidence type="ECO:0000259" key="13">
    <source>
        <dbReference type="PROSITE" id="PS51384"/>
    </source>
</evidence>
<comment type="similarity">
    <text evidence="1">Belongs to the PyrK family.</text>
</comment>
<comment type="cofactor">
    <cofactor evidence="11">
        <name>FAD</name>
        <dbReference type="ChEBI" id="CHEBI:57692"/>
    </cofactor>
    <text evidence="11">Binds 1 FAD per subunit.</text>
</comment>
<dbReference type="Pfam" id="PF10418">
    <property type="entry name" value="DHODB_Fe-S_bind"/>
    <property type="match status" value="1"/>
</dbReference>
<dbReference type="Gene3D" id="3.40.50.80">
    <property type="entry name" value="Nucleotide-binding domain of ferredoxin-NADP reductase (FNR) module"/>
    <property type="match status" value="1"/>
</dbReference>
<feature type="binding site" evidence="11">
    <location>
        <begin position="77"/>
        <end position="78"/>
    </location>
    <ligand>
        <name>FAD</name>
        <dbReference type="ChEBI" id="CHEBI:57692"/>
    </ligand>
</feature>
<dbReference type="Gene3D" id="2.10.240.10">
    <property type="entry name" value="Dihydroorotate dehydrogenase, electron transfer subunit"/>
    <property type="match status" value="1"/>
</dbReference>
<comment type="cofactor">
    <cofactor evidence="12">
        <name>[2Fe-2S] cluster</name>
        <dbReference type="ChEBI" id="CHEBI:190135"/>
    </cofactor>
    <text evidence="12">Binds 1 [2Fe-2S] cluster per subunit.</text>
</comment>
<feature type="binding site" evidence="12">
    <location>
        <position position="221"/>
    </location>
    <ligand>
        <name>[2Fe-2S] cluster</name>
        <dbReference type="ChEBI" id="CHEBI:190135"/>
    </ligand>
</feature>
<evidence type="ECO:0000256" key="12">
    <source>
        <dbReference type="PIRSR" id="PIRSR006816-2"/>
    </source>
</evidence>
<keyword evidence="7" id="KW-0249">Electron transport</keyword>
<dbReference type="AlphaFoldDB" id="F2NMH0"/>
<evidence type="ECO:0000256" key="3">
    <source>
        <dbReference type="ARBA" id="ARBA00022630"/>
    </source>
</evidence>
<dbReference type="PANTHER" id="PTHR43513:SF3">
    <property type="entry name" value="DIHYDROOROTATE DEHYDROGENASE B (NAD(+)), ELECTRON TRANSFER SUBUNIT-RELATED"/>
    <property type="match status" value="1"/>
</dbReference>
<keyword evidence="15" id="KW-1185">Reference proteome</keyword>
<dbReference type="GO" id="GO:0050660">
    <property type="term" value="F:flavin adenine dinucleotide binding"/>
    <property type="evidence" value="ECO:0007669"/>
    <property type="project" value="InterPro"/>
</dbReference>
<feature type="domain" description="FAD-binding FR-type" evidence="13">
    <location>
        <begin position="2"/>
        <end position="102"/>
    </location>
</feature>
<dbReference type="InterPro" id="IPR017927">
    <property type="entry name" value="FAD-bd_FR_type"/>
</dbReference>
<keyword evidence="6 11" id="KW-0274">FAD</keyword>
<evidence type="ECO:0000313" key="14">
    <source>
        <dbReference type="EMBL" id="AEB12140.1"/>
    </source>
</evidence>
<dbReference type="Proteomes" id="UP000007030">
    <property type="component" value="Chromosome"/>
</dbReference>
<keyword evidence="2" id="KW-0813">Transport</keyword>
<keyword evidence="3 11" id="KW-0285">Flavoprotein</keyword>
<dbReference type="InterPro" id="IPR019480">
    <property type="entry name" value="Dihydroorotate_DH_Fe-S-bd"/>
</dbReference>
<sequence>MPRREPVWNDHAARLVHKTVRGAKGVLTFEAPTLAPLLEPGQFVNLEVPGHVLRRPMAPASGGGRTFAIVMTARWEGTRDLLNLPLGAEVRVLGPLGNTFPPPTGRAILVSGGSGAGPLAYLANRLAATGREVVVLHGARDASEAHLIPLFARGGARVRYFSEDGAHGEQGLPTQALPELLAAGPATVYAVGPEGLMREAARLAAAHDAPCYVSLEAHMACGVGACLSCVHPTTRGTVHLCVDGPIFNAEEVIWGDEPAQH</sequence>
<accession>F2NMH0</accession>
<dbReference type="HOGENOM" id="CLU_003827_1_2_0"/>
<evidence type="ECO:0000256" key="1">
    <source>
        <dbReference type="ARBA" id="ARBA00006422"/>
    </source>
</evidence>
<evidence type="ECO:0000256" key="8">
    <source>
        <dbReference type="ARBA" id="ARBA00023004"/>
    </source>
</evidence>
<dbReference type="OrthoDB" id="9778346at2"/>
<evidence type="ECO:0000313" key="15">
    <source>
        <dbReference type="Proteomes" id="UP000007030"/>
    </source>
</evidence>
<evidence type="ECO:0000256" key="2">
    <source>
        <dbReference type="ARBA" id="ARBA00022448"/>
    </source>
</evidence>
<reference evidence="14 15" key="1">
    <citation type="journal article" date="2012" name="Stand. Genomic Sci.">
        <title>Complete genome sequence of the aerobic, heterotroph Marinithermus hydrothermalis type strain (T1(T)) from a deep-sea hydrothermal vent chimney.</title>
        <authorList>
            <person name="Copeland A."/>
            <person name="Gu W."/>
            <person name="Yasawong M."/>
            <person name="Lapidus A."/>
            <person name="Lucas S."/>
            <person name="Deshpande S."/>
            <person name="Pagani I."/>
            <person name="Tapia R."/>
            <person name="Cheng J.F."/>
            <person name="Goodwin L.A."/>
            <person name="Pitluck S."/>
            <person name="Liolios K."/>
            <person name="Ivanova N."/>
            <person name="Mavromatis K."/>
            <person name="Mikhailova N."/>
            <person name="Pati A."/>
            <person name="Chen A."/>
            <person name="Palaniappan K."/>
            <person name="Land M."/>
            <person name="Pan C."/>
            <person name="Brambilla E.M."/>
            <person name="Rohde M."/>
            <person name="Tindall B.J."/>
            <person name="Sikorski J."/>
            <person name="Goker M."/>
            <person name="Detter J.C."/>
            <person name="Bristow J."/>
            <person name="Eisen J.A."/>
            <person name="Markowitz V."/>
            <person name="Hugenholtz P."/>
            <person name="Kyrpides N.C."/>
            <person name="Klenk H.P."/>
            <person name="Woyke T."/>
        </authorList>
    </citation>
    <scope>NUCLEOTIDE SEQUENCE [LARGE SCALE GENOMIC DNA]</scope>
    <source>
        <strain evidence="15">DSM 14884 / JCM 11576 / T1</strain>
    </source>
</reference>
<dbReference type="GO" id="GO:0016491">
    <property type="term" value="F:oxidoreductase activity"/>
    <property type="evidence" value="ECO:0007669"/>
    <property type="project" value="InterPro"/>
</dbReference>
<keyword evidence="9 12" id="KW-0411">Iron-sulfur</keyword>
<dbReference type="PRINTS" id="PR00410">
    <property type="entry name" value="PHEHYDRXLASE"/>
</dbReference>
<dbReference type="Gene3D" id="2.40.30.10">
    <property type="entry name" value="Translation factors"/>
    <property type="match status" value="1"/>
</dbReference>
<dbReference type="PROSITE" id="PS51384">
    <property type="entry name" value="FAD_FR"/>
    <property type="match status" value="1"/>
</dbReference>
<dbReference type="eggNOG" id="COG0543">
    <property type="taxonomic scope" value="Bacteria"/>
</dbReference>
<evidence type="ECO:0000256" key="7">
    <source>
        <dbReference type="ARBA" id="ARBA00022982"/>
    </source>
</evidence>
<dbReference type="GO" id="GO:0046872">
    <property type="term" value="F:metal ion binding"/>
    <property type="evidence" value="ECO:0007669"/>
    <property type="project" value="UniProtKB-KW"/>
</dbReference>
<feature type="binding site" evidence="12">
    <location>
        <position position="226"/>
    </location>
    <ligand>
        <name>[2Fe-2S] cluster</name>
        <dbReference type="ChEBI" id="CHEBI:190135"/>
    </ligand>
</feature>
<dbReference type="InterPro" id="IPR037117">
    <property type="entry name" value="Dihydroorotate_DH_ele_sf"/>
</dbReference>
<gene>
    <name evidence="14" type="ordered locus">Marky_1405</name>
</gene>
<evidence type="ECO:0000256" key="6">
    <source>
        <dbReference type="ARBA" id="ARBA00022827"/>
    </source>
</evidence>
<dbReference type="InterPro" id="IPR012165">
    <property type="entry name" value="Cyt_c3_hydrogenase_gsu"/>
</dbReference>
<protein>
    <submittedName>
        <fullName evidence="14">Dihydroorotate dehydrogenase, electron transfer subunit, iron-sulfur cluster binding domain protein</fullName>
    </submittedName>
</protein>
<dbReference type="RefSeq" id="WP_013704187.1">
    <property type="nucleotide sequence ID" value="NC_015387.1"/>
</dbReference>
<comment type="cofactor">
    <cofactor evidence="10">
        <name>[2Fe-2S] cluster</name>
        <dbReference type="ChEBI" id="CHEBI:190135"/>
    </cofactor>
</comment>
<dbReference type="STRING" id="869210.Marky_1405"/>
<dbReference type="SUPFAM" id="SSF52343">
    <property type="entry name" value="Ferredoxin reductase-like, C-terminal NADP-linked domain"/>
    <property type="match status" value="1"/>
</dbReference>
<name>F2NMH0_MARHT</name>
<dbReference type="InterPro" id="IPR017938">
    <property type="entry name" value="Riboflavin_synthase-like_b-brl"/>
</dbReference>
<dbReference type="PANTHER" id="PTHR43513">
    <property type="entry name" value="DIHYDROOROTATE DEHYDROGENASE B (NAD(+)), ELECTRON TRANSFER SUBUNIT"/>
    <property type="match status" value="1"/>
</dbReference>
<dbReference type="GO" id="GO:0051537">
    <property type="term" value="F:2 iron, 2 sulfur cluster binding"/>
    <property type="evidence" value="ECO:0007669"/>
    <property type="project" value="UniProtKB-KW"/>
</dbReference>
<dbReference type="KEGG" id="mhd:Marky_1405"/>
<keyword evidence="4 12" id="KW-0001">2Fe-2S</keyword>
<evidence type="ECO:0000256" key="5">
    <source>
        <dbReference type="ARBA" id="ARBA00022723"/>
    </source>
</evidence>
<evidence type="ECO:0000256" key="9">
    <source>
        <dbReference type="ARBA" id="ARBA00023014"/>
    </source>
</evidence>
<evidence type="ECO:0000256" key="4">
    <source>
        <dbReference type="ARBA" id="ARBA00022714"/>
    </source>
</evidence>
<dbReference type="GO" id="GO:0006221">
    <property type="term" value="P:pyrimidine nucleotide biosynthetic process"/>
    <property type="evidence" value="ECO:0007669"/>
    <property type="project" value="InterPro"/>
</dbReference>
<dbReference type="PIRSF" id="PIRSF006816">
    <property type="entry name" value="Cyc3_hyd_g"/>
    <property type="match status" value="1"/>
</dbReference>
<keyword evidence="8 12" id="KW-0408">Iron</keyword>
<dbReference type="InterPro" id="IPR050353">
    <property type="entry name" value="PyrK_electron_transfer"/>
</dbReference>
<dbReference type="InterPro" id="IPR039261">
    <property type="entry name" value="FNR_nucleotide-bd"/>
</dbReference>
<dbReference type="SUPFAM" id="SSF63380">
    <property type="entry name" value="Riboflavin synthase domain-like"/>
    <property type="match status" value="1"/>
</dbReference>
<feature type="binding site" evidence="12">
    <location>
        <position position="229"/>
    </location>
    <ligand>
        <name>[2Fe-2S] cluster</name>
        <dbReference type="ChEBI" id="CHEBI:190135"/>
    </ligand>
</feature>
<proteinExistence type="inferred from homology"/>
<feature type="binding site" evidence="12">
    <location>
        <position position="241"/>
    </location>
    <ligand>
        <name>[2Fe-2S] cluster</name>
        <dbReference type="ChEBI" id="CHEBI:190135"/>
    </ligand>
</feature>
<evidence type="ECO:0000256" key="10">
    <source>
        <dbReference type="ARBA" id="ARBA00034078"/>
    </source>
</evidence>
<evidence type="ECO:0000256" key="11">
    <source>
        <dbReference type="PIRSR" id="PIRSR006816-1"/>
    </source>
</evidence>
<dbReference type="EMBL" id="CP002630">
    <property type="protein sequence ID" value="AEB12140.1"/>
    <property type="molecule type" value="Genomic_DNA"/>
</dbReference>
<keyword evidence="5 12" id="KW-0479">Metal-binding</keyword>
<organism evidence="14 15">
    <name type="scientific">Marinithermus hydrothermalis (strain DSM 14884 / JCM 11576 / T1)</name>
    <dbReference type="NCBI Taxonomy" id="869210"/>
    <lineage>
        <taxon>Bacteria</taxon>
        <taxon>Thermotogati</taxon>
        <taxon>Deinococcota</taxon>
        <taxon>Deinococci</taxon>
        <taxon>Thermales</taxon>
        <taxon>Thermaceae</taxon>
        <taxon>Marinithermus</taxon>
    </lineage>
</organism>